<keyword evidence="3 6" id="KW-0378">Hydrolase</keyword>
<evidence type="ECO:0000256" key="7">
    <source>
        <dbReference type="RuleBase" id="RU361183"/>
    </source>
</evidence>
<dbReference type="SMART" id="SM00235">
    <property type="entry name" value="ZnMc"/>
    <property type="match status" value="1"/>
</dbReference>
<evidence type="ECO:0000256" key="3">
    <source>
        <dbReference type="ARBA" id="ARBA00022801"/>
    </source>
</evidence>
<feature type="binding site" evidence="6">
    <location>
        <position position="427"/>
    </location>
    <ligand>
        <name>Zn(2+)</name>
        <dbReference type="ChEBI" id="CHEBI:29105"/>
        <note>catalytic</note>
    </ligand>
</feature>
<feature type="disulfide bond" evidence="6">
    <location>
        <begin position="396"/>
        <end position="418"/>
    </location>
</feature>
<feature type="non-terminal residue" evidence="10">
    <location>
        <position position="1"/>
    </location>
</feature>
<evidence type="ECO:0000313" key="11">
    <source>
        <dbReference type="Proteomes" id="UP001642464"/>
    </source>
</evidence>
<dbReference type="InterPro" id="IPR024079">
    <property type="entry name" value="MetalloPept_cat_dom_sf"/>
</dbReference>
<dbReference type="EMBL" id="CAXAMM010015369">
    <property type="protein sequence ID" value="CAK9036168.1"/>
    <property type="molecule type" value="Genomic_DNA"/>
</dbReference>
<protein>
    <recommendedName>
        <fullName evidence="7">Metalloendopeptidase</fullName>
        <ecNumber evidence="7">3.4.24.-</ecNumber>
    </recommendedName>
</protein>
<keyword evidence="6" id="KW-1015">Disulfide bond</keyword>
<feature type="transmembrane region" description="Helical" evidence="8">
    <location>
        <begin position="89"/>
        <end position="109"/>
    </location>
</feature>
<evidence type="ECO:0000256" key="6">
    <source>
        <dbReference type="PROSITE-ProRule" id="PRU01211"/>
    </source>
</evidence>
<dbReference type="PANTHER" id="PTHR10127:SF780">
    <property type="entry name" value="METALLOENDOPEPTIDASE"/>
    <property type="match status" value="1"/>
</dbReference>
<feature type="active site" evidence="6">
    <location>
        <position position="428"/>
    </location>
</feature>
<feature type="transmembrane region" description="Helical" evidence="8">
    <location>
        <begin position="891"/>
        <end position="916"/>
    </location>
</feature>
<feature type="transmembrane region" description="Helical" evidence="8">
    <location>
        <begin position="793"/>
        <end position="816"/>
    </location>
</feature>
<feature type="binding site" evidence="6">
    <location>
        <position position="437"/>
    </location>
    <ligand>
        <name>Zn(2+)</name>
        <dbReference type="ChEBI" id="CHEBI:29105"/>
        <note>catalytic</note>
    </ligand>
</feature>
<dbReference type="Gene3D" id="1.10.10.1870">
    <property type="entry name" value="ShTK domain-like"/>
    <property type="match status" value="1"/>
</dbReference>
<comment type="caution">
    <text evidence="6">Lacks conserved residue(s) required for the propagation of feature annotation.</text>
</comment>
<evidence type="ECO:0000313" key="10">
    <source>
        <dbReference type="EMBL" id="CAK9036168.1"/>
    </source>
</evidence>
<comment type="cofactor">
    <cofactor evidence="6 7">
        <name>Zn(2+)</name>
        <dbReference type="ChEBI" id="CHEBI:29105"/>
    </cofactor>
    <text evidence="6 7">Binds 1 zinc ion per subunit.</text>
</comment>
<evidence type="ECO:0000256" key="2">
    <source>
        <dbReference type="ARBA" id="ARBA00022723"/>
    </source>
</evidence>
<evidence type="ECO:0000256" key="8">
    <source>
        <dbReference type="SAM" id="Phobius"/>
    </source>
</evidence>
<name>A0ABP0LC32_9DINO</name>
<dbReference type="Proteomes" id="UP001642464">
    <property type="component" value="Unassembled WGS sequence"/>
</dbReference>
<keyword evidence="1 6" id="KW-0645">Protease</keyword>
<keyword evidence="2 6" id="KW-0479">Metal-binding</keyword>
<keyword evidence="8" id="KW-0812">Transmembrane</keyword>
<dbReference type="PRINTS" id="PR00480">
    <property type="entry name" value="ASTACIN"/>
</dbReference>
<feature type="domain" description="Peptidase M12A" evidence="9">
    <location>
        <begin position="325"/>
        <end position="532"/>
    </location>
</feature>
<reference evidence="10 11" key="1">
    <citation type="submission" date="2024-02" db="EMBL/GenBank/DDBJ databases">
        <authorList>
            <person name="Chen Y."/>
            <person name="Shah S."/>
            <person name="Dougan E. K."/>
            <person name="Thang M."/>
            <person name="Chan C."/>
        </authorList>
    </citation>
    <scope>NUCLEOTIDE SEQUENCE [LARGE SCALE GENOMIC DNA]</scope>
</reference>
<dbReference type="InterPro" id="IPR006026">
    <property type="entry name" value="Peptidase_Metallo"/>
</dbReference>
<keyword evidence="11" id="KW-1185">Reference proteome</keyword>
<keyword evidence="8" id="KW-0472">Membrane</keyword>
<dbReference type="InterPro" id="IPR001506">
    <property type="entry name" value="Peptidase_M12A"/>
</dbReference>
<dbReference type="EC" id="3.4.24.-" evidence="7"/>
<feature type="binding site" evidence="6">
    <location>
        <position position="431"/>
    </location>
    <ligand>
        <name>Zn(2+)</name>
        <dbReference type="ChEBI" id="CHEBI:29105"/>
        <note>catalytic</note>
    </ligand>
</feature>
<keyword evidence="5 6" id="KW-0482">Metalloprotease</keyword>
<sequence length="1013" mass="112852">QIIVFVHMSAPPRRAPRIDSVGEEHLLEYEDGESAEGEDALSRLPSTRSIRSVPFSIASSATVEAPREAFFLAYYNMHREERQLWSTRCTVLMVAVLFVALLCGLFRLVSHLHSRTEVDPSKVVLMNDFHSFASMGCFPLLGNDAPQAVSEGLARDFACMDPKKHDIWNQANCRSGLPFYRFSTGQVISWRWCAKLCLLKGLDISGVVDAKECRCGASQQNLQVWATDAAPGEFLQFQPSKALPSNSSECRLLAARFLGRLPIEAWRMDLNEEDLTYIRSIVSRAPVNSIERLPPGLPPKEKVVAPPPSRNWVEVALNSSCFPGQCASGWPWPIWTVYKQGIPFTYDETVDVLSKSSVRQAIERLQRMVCVKFTEVLPSDNSTYKIVFTKKDPGPCYAVPIGYPATFLRDAIVNLASCGQNVGVILHELGHALGMSHEQARQDRDDYVTINWMHVPKDYEAQYYVGSSSYIGSHTARFVPYDYHSVMHYSAGPAMNSLPMINGKGVHDDEMGQRNDFSPRDVVQLRDMYQCDGLRGSCADQDAQVAPMFRIGGSGATCEKLKDFCEDSDYGESIRYFCAQTCGTCPEISTVNAVEGCQDTEENVCKSLEDYCPGKGATGMEEYMSLHCRKRCCLPQFCQSCEEETAETPETKVNSASIPSRDSVRMKVFFDSPQYEKDQIRREELQLRFSALLGPGVTVELIQAPQCLAHCQDGEAYVRQICGCDRKEGSRCFQSCHELRLKWVLLTPGELSDYTGGILVRHKEVDVPSIFEPGGWQWQNIVAYATQHRGWKYLAAAIFAVALLLLLLLLGFRFWWKSVKSERDEDPAADLRGLKRGVSSSTIASSATSHSEISLQELGEILRDQEREGNLQMHFLPRPCRMLIRRRNRRFVLLVLCLVALLSAGFIVAVDFIAPWNGERISQASNPPLPSSTAPIFKSLGCFSTDLPPATLAWKLYDKACMRSGAGCGGLPFYRLATGSPRTCAEFCLSKSLDLSGVLDGVQCRCGASAKHP</sequence>
<dbReference type="GO" id="GO:0008237">
    <property type="term" value="F:metallopeptidase activity"/>
    <property type="evidence" value="ECO:0007669"/>
    <property type="project" value="UniProtKB-KW"/>
</dbReference>
<dbReference type="PANTHER" id="PTHR10127">
    <property type="entry name" value="DISCOIDIN, CUB, EGF, LAMININ , AND ZINC METALLOPROTEASE DOMAIN CONTAINING"/>
    <property type="match status" value="1"/>
</dbReference>
<dbReference type="Pfam" id="PF01400">
    <property type="entry name" value="Astacin"/>
    <property type="match status" value="1"/>
</dbReference>
<organism evidence="10 11">
    <name type="scientific">Durusdinium trenchii</name>
    <dbReference type="NCBI Taxonomy" id="1381693"/>
    <lineage>
        <taxon>Eukaryota</taxon>
        <taxon>Sar</taxon>
        <taxon>Alveolata</taxon>
        <taxon>Dinophyceae</taxon>
        <taxon>Suessiales</taxon>
        <taxon>Symbiodiniaceae</taxon>
        <taxon>Durusdinium</taxon>
    </lineage>
</organism>
<evidence type="ECO:0000256" key="1">
    <source>
        <dbReference type="ARBA" id="ARBA00022670"/>
    </source>
</evidence>
<evidence type="ECO:0000256" key="4">
    <source>
        <dbReference type="ARBA" id="ARBA00022833"/>
    </source>
</evidence>
<dbReference type="SUPFAM" id="SSF55486">
    <property type="entry name" value="Metalloproteases ('zincins'), catalytic domain"/>
    <property type="match status" value="1"/>
</dbReference>
<dbReference type="Gene3D" id="3.40.390.10">
    <property type="entry name" value="Collagenase (Catalytic Domain)"/>
    <property type="match status" value="1"/>
</dbReference>
<comment type="caution">
    <text evidence="10">The sequence shown here is derived from an EMBL/GenBank/DDBJ whole genome shotgun (WGS) entry which is preliminary data.</text>
</comment>
<gene>
    <name evidence="10" type="ORF">SCF082_LOCUS21621</name>
</gene>
<keyword evidence="8" id="KW-1133">Transmembrane helix</keyword>
<proteinExistence type="predicted"/>
<keyword evidence="4 6" id="KW-0862">Zinc</keyword>
<evidence type="ECO:0000259" key="9">
    <source>
        <dbReference type="PROSITE" id="PS51864"/>
    </source>
</evidence>
<feature type="non-terminal residue" evidence="10">
    <location>
        <position position="1013"/>
    </location>
</feature>
<evidence type="ECO:0000256" key="5">
    <source>
        <dbReference type="ARBA" id="ARBA00023049"/>
    </source>
</evidence>
<dbReference type="PROSITE" id="PS51864">
    <property type="entry name" value="ASTACIN"/>
    <property type="match status" value="1"/>
</dbReference>
<accession>A0ABP0LC32</accession>